<dbReference type="OrthoDB" id="188213at2759"/>
<dbReference type="InterPro" id="IPR047183">
    <property type="entry name" value="GDO-like"/>
</dbReference>
<dbReference type="GO" id="GO:0051213">
    <property type="term" value="F:dioxygenase activity"/>
    <property type="evidence" value="ECO:0007669"/>
    <property type="project" value="InterPro"/>
</dbReference>
<gene>
    <name evidence="1" type="ORF">OSTLU_10191</name>
</gene>
<dbReference type="KEGG" id="olu:OSTLU_10191"/>
<dbReference type="Gramene" id="ABO95039">
    <property type="protein sequence ID" value="ABO95039"/>
    <property type="gene ID" value="OSTLU_10191"/>
</dbReference>
<dbReference type="Proteomes" id="UP000001568">
    <property type="component" value="Chromosome 3"/>
</dbReference>
<dbReference type="Gene3D" id="2.60.120.10">
    <property type="entry name" value="Jelly Rolls"/>
    <property type="match status" value="2"/>
</dbReference>
<dbReference type="AlphaFoldDB" id="A4RUX6"/>
<dbReference type="InterPro" id="IPR014710">
    <property type="entry name" value="RmlC-like_jellyroll"/>
</dbReference>
<dbReference type="SUPFAM" id="SSF51182">
    <property type="entry name" value="RmlC-like cupins"/>
    <property type="match status" value="1"/>
</dbReference>
<organism evidence="1 2">
    <name type="scientific">Ostreococcus lucimarinus (strain CCE9901)</name>
    <dbReference type="NCBI Taxonomy" id="436017"/>
    <lineage>
        <taxon>Eukaryota</taxon>
        <taxon>Viridiplantae</taxon>
        <taxon>Chlorophyta</taxon>
        <taxon>Mamiellophyceae</taxon>
        <taxon>Mamiellales</taxon>
        <taxon>Bathycoccaceae</taxon>
        <taxon>Ostreococcus</taxon>
    </lineage>
</organism>
<reference evidence="1 2" key="1">
    <citation type="journal article" date="2007" name="Proc. Natl. Acad. Sci. U.S.A.">
        <title>The tiny eukaryote Ostreococcus provides genomic insights into the paradox of plankton speciation.</title>
        <authorList>
            <person name="Palenik B."/>
            <person name="Grimwood J."/>
            <person name="Aerts A."/>
            <person name="Rouze P."/>
            <person name="Salamov A."/>
            <person name="Putnam N."/>
            <person name="Dupont C."/>
            <person name="Jorgensen R."/>
            <person name="Derelle E."/>
            <person name="Rombauts S."/>
            <person name="Zhou K."/>
            <person name="Otillar R."/>
            <person name="Merchant S.S."/>
            <person name="Podell S."/>
            <person name="Gaasterland T."/>
            <person name="Napoli C."/>
            <person name="Gendler K."/>
            <person name="Manuell A."/>
            <person name="Tai V."/>
            <person name="Vallon O."/>
            <person name="Piganeau G."/>
            <person name="Jancek S."/>
            <person name="Heijde M."/>
            <person name="Jabbari K."/>
            <person name="Bowler C."/>
            <person name="Lohr M."/>
            <person name="Robbens S."/>
            <person name="Werner G."/>
            <person name="Dubchak I."/>
            <person name="Pazour G.J."/>
            <person name="Ren Q."/>
            <person name="Paulsen I."/>
            <person name="Delwiche C."/>
            <person name="Schmutz J."/>
            <person name="Rokhsar D."/>
            <person name="Van de Peer Y."/>
            <person name="Moreau H."/>
            <person name="Grigoriev I.V."/>
        </authorList>
    </citation>
    <scope>NUCLEOTIDE SEQUENCE [LARGE SCALE GENOMIC DNA]</scope>
    <source>
        <strain evidence="1 2">CCE9901</strain>
    </source>
</reference>
<feature type="non-terminal residue" evidence="1">
    <location>
        <position position="295"/>
    </location>
</feature>
<protein>
    <recommendedName>
        <fullName evidence="3">Cupin type-1 domain-containing protein</fullName>
    </recommendedName>
</protein>
<dbReference type="OMA" id="TPPGYWH"/>
<proteinExistence type="predicted"/>
<dbReference type="PANTHER" id="PTHR41517">
    <property type="entry name" value="1,2-DIOXYGENASE PROTEIN-RELATED"/>
    <property type="match status" value="1"/>
</dbReference>
<keyword evidence="2" id="KW-1185">Reference proteome</keyword>
<sequence length="295" mass="32850">ASIFEYGSAANPDMRPIPVLVHPPDLHERGETRVIPFDINDFLEIEESCTSPNLMASFVRIVKGEAIETSANATSQAFYVIRGNGTSEGEHGKISWSTGDLFVVPVTRGKIHHVCVDAESMGGAALYWVHDEPLMSYLGVNPSSEKKFEPTLYRREEMLARVEEIKHASDRSNNRCGVLLGNTACSQTKTLTHVLWSLLNSIPAQSVQRPHRHNSIALDLAVAAKPGVYTLMGKEIDRNGFIIDPIRCDWVPGGVFITPPGWWHSHHNESDDVAWVLPMQDAGLYTHQRTLDIRF</sequence>
<dbReference type="InterPro" id="IPR011051">
    <property type="entry name" value="RmlC_Cupin_sf"/>
</dbReference>
<dbReference type="CDD" id="cd02216">
    <property type="entry name" value="cupin_GDO-like_N"/>
    <property type="match status" value="1"/>
</dbReference>
<feature type="non-terminal residue" evidence="1">
    <location>
        <position position="1"/>
    </location>
</feature>
<evidence type="ECO:0008006" key="3">
    <source>
        <dbReference type="Google" id="ProtNLM"/>
    </source>
</evidence>
<evidence type="ECO:0000313" key="2">
    <source>
        <dbReference type="Proteomes" id="UP000001568"/>
    </source>
</evidence>
<dbReference type="PANTHER" id="PTHR41517:SF1">
    <property type="entry name" value="CUPIN"/>
    <property type="match status" value="1"/>
</dbReference>
<dbReference type="EMBL" id="CP000583">
    <property type="protein sequence ID" value="ABO95039.1"/>
    <property type="molecule type" value="Genomic_DNA"/>
</dbReference>
<evidence type="ECO:0000313" key="1">
    <source>
        <dbReference type="EMBL" id="ABO95039.1"/>
    </source>
</evidence>
<dbReference type="HOGENOM" id="CLU_044268_0_0_1"/>
<accession>A4RUX6</accession>
<dbReference type="RefSeq" id="XP_001416746.1">
    <property type="nucleotide sequence ID" value="XM_001416709.1"/>
</dbReference>
<dbReference type="eggNOG" id="ENOG502RSN5">
    <property type="taxonomic scope" value="Eukaryota"/>
</dbReference>
<name>A4RUX6_OSTLU</name>
<dbReference type="GeneID" id="5000798"/>